<dbReference type="CDD" id="cd17536">
    <property type="entry name" value="REC_YesN-like"/>
    <property type="match status" value="1"/>
</dbReference>
<feature type="domain" description="HTH araC/xylS-type" evidence="5">
    <location>
        <begin position="418"/>
        <end position="516"/>
    </location>
</feature>
<dbReference type="PROSITE" id="PS01124">
    <property type="entry name" value="HTH_ARAC_FAMILY_2"/>
    <property type="match status" value="1"/>
</dbReference>
<dbReference type="SUPFAM" id="SSF46689">
    <property type="entry name" value="Homeodomain-like"/>
    <property type="match status" value="2"/>
</dbReference>
<dbReference type="AlphaFoldDB" id="A0A1R1EF11"/>
<evidence type="ECO:0000259" key="6">
    <source>
        <dbReference type="PROSITE" id="PS50110"/>
    </source>
</evidence>
<dbReference type="Gene3D" id="3.40.50.2300">
    <property type="match status" value="1"/>
</dbReference>
<feature type="modified residue" description="4-aspartylphosphate" evidence="4">
    <location>
        <position position="54"/>
    </location>
</feature>
<keyword evidence="8" id="KW-1185">Reference proteome</keyword>
<evidence type="ECO:0000256" key="4">
    <source>
        <dbReference type="PROSITE-ProRule" id="PRU00169"/>
    </source>
</evidence>
<protein>
    <submittedName>
        <fullName evidence="7">DNA-binding response regulator</fullName>
    </submittedName>
</protein>
<proteinExistence type="predicted"/>
<dbReference type="GO" id="GO:0043565">
    <property type="term" value="F:sequence-specific DNA binding"/>
    <property type="evidence" value="ECO:0007669"/>
    <property type="project" value="InterPro"/>
</dbReference>
<dbReference type="GO" id="GO:0003700">
    <property type="term" value="F:DNA-binding transcription factor activity"/>
    <property type="evidence" value="ECO:0007669"/>
    <property type="project" value="InterPro"/>
</dbReference>
<keyword evidence="2 7" id="KW-0238">DNA-binding</keyword>
<gene>
    <name evidence="7" type="ORF">BK138_27700</name>
</gene>
<evidence type="ECO:0000313" key="8">
    <source>
        <dbReference type="Proteomes" id="UP000187172"/>
    </source>
</evidence>
<reference evidence="7 8" key="1">
    <citation type="submission" date="2016-11" db="EMBL/GenBank/DDBJ databases">
        <title>Paenibacillus species isolates.</title>
        <authorList>
            <person name="Beno S.M."/>
        </authorList>
    </citation>
    <scope>NUCLEOTIDE SEQUENCE [LARGE SCALE GENOMIC DNA]</scope>
    <source>
        <strain evidence="7 8">FSL R5-0378</strain>
    </source>
</reference>
<dbReference type="SUPFAM" id="SSF52172">
    <property type="entry name" value="CheY-like"/>
    <property type="match status" value="1"/>
</dbReference>
<organism evidence="7 8">
    <name type="scientific">Paenibacillus rhizosphaerae</name>
    <dbReference type="NCBI Taxonomy" id="297318"/>
    <lineage>
        <taxon>Bacteria</taxon>
        <taxon>Bacillati</taxon>
        <taxon>Bacillota</taxon>
        <taxon>Bacilli</taxon>
        <taxon>Bacillales</taxon>
        <taxon>Paenibacillaceae</taxon>
        <taxon>Paenibacillus</taxon>
    </lineage>
</organism>
<dbReference type="InterPro" id="IPR009057">
    <property type="entry name" value="Homeodomain-like_sf"/>
</dbReference>
<dbReference type="PRINTS" id="PR00032">
    <property type="entry name" value="HTHARAC"/>
</dbReference>
<dbReference type="InterPro" id="IPR001789">
    <property type="entry name" value="Sig_transdc_resp-reg_receiver"/>
</dbReference>
<name>A0A1R1EF11_9BACL</name>
<evidence type="ECO:0000256" key="2">
    <source>
        <dbReference type="ARBA" id="ARBA00023125"/>
    </source>
</evidence>
<dbReference type="Gene3D" id="1.10.10.60">
    <property type="entry name" value="Homeodomain-like"/>
    <property type="match status" value="2"/>
</dbReference>
<dbReference type="STRING" id="297318.BK138_27700"/>
<sequence length="524" mass="59230">MKVMIVDDEVIIRNGLSTVVNWEENGFTVLEPAASAEEALQRIPDEQPEIIFTDIRMTGLSGIDMAREVKKQFPDTEIIIISGFDEFAYAQQAMREGVSDYLLKTSRPGEIIQSAAKARERLEARRRNEEGGRVQQTIVNRGFLRRLLASGSASDARTEAEFWDRFPDLRPDADGFTVLRIWLLSVHSSGSGERGGRPDGDVYRILVSRLAERLPCAWLEWNGALLLLVKSRGEDDWSRMRPVLGHVEAELGCRVTAAVGLPFTQLQDLPGALAAAAEAGSYAWLLRAERRIRYEEVASRRGIRTVCTVEEESELFALLRAGDTFRLRSWITDLLERIILDPEATPGSMQAYLHSILVSARRWLERAAASIGYSSPLPSGTPFDIYELAKWPERIMVHELKQIMQQYSGMVSASSPVERAIAYIHDHLDQSLSLQQVAKHVHMNPNYFSELFKRETGRNYLEYVTQAKLRKAMRLLRETPAKISEVAGEIGYEDLKYFNRLFKKFTGLTPSEYRASAEVCPSLD</sequence>
<dbReference type="InterPro" id="IPR018060">
    <property type="entry name" value="HTH_AraC"/>
</dbReference>
<dbReference type="Pfam" id="PF12833">
    <property type="entry name" value="HTH_18"/>
    <property type="match status" value="1"/>
</dbReference>
<comment type="caution">
    <text evidence="7">The sequence shown here is derived from an EMBL/GenBank/DDBJ whole genome shotgun (WGS) entry which is preliminary data.</text>
</comment>
<keyword evidence="4" id="KW-0597">Phosphoprotein</keyword>
<keyword evidence="3" id="KW-0804">Transcription</keyword>
<evidence type="ECO:0000259" key="5">
    <source>
        <dbReference type="PROSITE" id="PS01124"/>
    </source>
</evidence>
<dbReference type="PANTHER" id="PTHR43280:SF28">
    <property type="entry name" value="HTH-TYPE TRANSCRIPTIONAL ACTIVATOR RHAS"/>
    <property type="match status" value="1"/>
</dbReference>
<evidence type="ECO:0000313" key="7">
    <source>
        <dbReference type="EMBL" id="OMF50391.1"/>
    </source>
</evidence>
<evidence type="ECO:0000256" key="1">
    <source>
        <dbReference type="ARBA" id="ARBA00023015"/>
    </source>
</evidence>
<dbReference type="PANTHER" id="PTHR43280">
    <property type="entry name" value="ARAC-FAMILY TRANSCRIPTIONAL REGULATOR"/>
    <property type="match status" value="1"/>
</dbReference>
<dbReference type="GO" id="GO:0000160">
    <property type="term" value="P:phosphorelay signal transduction system"/>
    <property type="evidence" value="ECO:0007669"/>
    <property type="project" value="InterPro"/>
</dbReference>
<keyword evidence="1" id="KW-0805">Transcription regulation</keyword>
<feature type="domain" description="Response regulatory" evidence="6">
    <location>
        <begin position="2"/>
        <end position="119"/>
    </location>
</feature>
<dbReference type="InterPro" id="IPR011006">
    <property type="entry name" value="CheY-like_superfamily"/>
</dbReference>
<dbReference type="EMBL" id="MRTP01000011">
    <property type="protein sequence ID" value="OMF50391.1"/>
    <property type="molecule type" value="Genomic_DNA"/>
</dbReference>
<dbReference type="PROSITE" id="PS50110">
    <property type="entry name" value="RESPONSE_REGULATORY"/>
    <property type="match status" value="1"/>
</dbReference>
<dbReference type="InterPro" id="IPR020449">
    <property type="entry name" value="Tscrpt_reg_AraC-type_HTH"/>
</dbReference>
<dbReference type="Proteomes" id="UP000187172">
    <property type="component" value="Unassembled WGS sequence"/>
</dbReference>
<evidence type="ECO:0000256" key="3">
    <source>
        <dbReference type="ARBA" id="ARBA00023163"/>
    </source>
</evidence>
<accession>A0A1R1EF11</accession>
<dbReference type="SMART" id="SM00448">
    <property type="entry name" value="REC"/>
    <property type="match status" value="1"/>
</dbReference>
<dbReference type="RefSeq" id="WP_076174281.1">
    <property type="nucleotide sequence ID" value="NZ_MRTP01000011.1"/>
</dbReference>
<dbReference type="Pfam" id="PF00072">
    <property type="entry name" value="Response_reg"/>
    <property type="match status" value="1"/>
</dbReference>
<dbReference type="SMART" id="SM00342">
    <property type="entry name" value="HTH_ARAC"/>
    <property type="match status" value="1"/>
</dbReference>